<dbReference type="OrthoDB" id="9948855at2759"/>
<dbReference type="GO" id="GO:0006974">
    <property type="term" value="P:DNA damage response"/>
    <property type="evidence" value="ECO:0007669"/>
    <property type="project" value="TreeGrafter"/>
</dbReference>
<reference evidence="1 2" key="1">
    <citation type="journal article" date="2018" name="Nat. Ecol. Evol.">
        <title>Shark genomes provide insights into elasmobranch evolution and the origin of vertebrates.</title>
        <authorList>
            <person name="Hara Y"/>
            <person name="Yamaguchi K"/>
            <person name="Onimaru K"/>
            <person name="Kadota M"/>
            <person name="Koyanagi M"/>
            <person name="Keeley SD"/>
            <person name="Tatsumi K"/>
            <person name="Tanaka K"/>
            <person name="Motone F"/>
            <person name="Kageyama Y"/>
            <person name="Nozu R"/>
            <person name="Adachi N"/>
            <person name="Nishimura O"/>
            <person name="Nakagawa R"/>
            <person name="Tanegashima C"/>
            <person name="Kiyatake I"/>
            <person name="Matsumoto R"/>
            <person name="Murakumo K"/>
            <person name="Nishida K"/>
            <person name="Terakita A"/>
            <person name="Kuratani S"/>
            <person name="Sato K"/>
            <person name="Hyodo S Kuraku.S."/>
        </authorList>
    </citation>
    <scope>NUCLEOTIDE SEQUENCE [LARGE SCALE GENOMIC DNA]</scope>
</reference>
<dbReference type="GO" id="GO:0043066">
    <property type="term" value="P:negative regulation of apoptotic process"/>
    <property type="evidence" value="ECO:0007669"/>
    <property type="project" value="InterPro"/>
</dbReference>
<dbReference type="InterPro" id="IPR024829">
    <property type="entry name" value="IEX-1"/>
</dbReference>
<dbReference type="PANTHER" id="PTHR16915">
    <property type="entry name" value="IMMEDIATE EARLY RESPONSE 3"/>
    <property type="match status" value="1"/>
</dbReference>
<dbReference type="Proteomes" id="UP000287033">
    <property type="component" value="Unassembled WGS sequence"/>
</dbReference>
<dbReference type="PRINTS" id="PR02100">
    <property type="entry name" value="GENEIEX1"/>
</dbReference>
<dbReference type="STRING" id="137246.A0A401RUG0"/>
<dbReference type="PANTHER" id="PTHR16915:SF0">
    <property type="entry name" value="RADIATION-INDUCIBLE IMMEDIATE-EARLY GENE IEX-1"/>
    <property type="match status" value="1"/>
</dbReference>
<keyword evidence="2" id="KW-1185">Reference proteome</keyword>
<protein>
    <recommendedName>
        <fullName evidence="3">Radiation-inducible immediate-early gene IEX-1</fullName>
    </recommendedName>
</protein>
<name>A0A401RUG0_CHIPU</name>
<dbReference type="AlphaFoldDB" id="A0A401RUG0"/>
<accession>A0A401RUG0</accession>
<evidence type="ECO:0000313" key="2">
    <source>
        <dbReference type="Proteomes" id="UP000287033"/>
    </source>
</evidence>
<dbReference type="OMA" id="QVFTFEP"/>
<sequence length="165" mass="18550">MEVIYTTSALPFSRTCELSQRVRSDRLAMSFPSHRSKMPQVFTFEPIHECEKPKRRKKRSLRVLYPPRQVRRPLPTEKDITKRLLLFFLSVVILQVYIATEEELMSLPAPEPSAAEQSPAAASPSALSVVVLPRSLGDEANCSSQQRPSGGHSLQATRIVLSCKM</sequence>
<gene>
    <name evidence="1" type="ORF">chiPu_0020216</name>
</gene>
<proteinExistence type="predicted"/>
<dbReference type="EMBL" id="BEZZ01002432">
    <property type="protein sequence ID" value="GCC21741.1"/>
    <property type="molecule type" value="Genomic_DNA"/>
</dbReference>
<evidence type="ECO:0000313" key="1">
    <source>
        <dbReference type="EMBL" id="GCC21741.1"/>
    </source>
</evidence>
<dbReference type="GO" id="GO:0005634">
    <property type="term" value="C:nucleus"/>
    <property type="evidence" value="ECO:0007669"/>
    <property type="project" value="TreeGrafter"/>
</dbReference>
<organism evidence="1 2">
    <name type="scientific">Chiloscyllium punctatum</name>
    <name type="common">Brownbanded bambooshark</name>
    <name type="synonym">Hemiscyllium punctatum</name>
    <dbReference type="NCBI Taxonomy" id="137246"/>
    <lineage>
        <taxon>Eukaryota</taxon>
        <taxon>Metazoa</taxon>
        <taxon>Chordata</taxon>
        <taxon>Craniata</taxon>
        <taxon>Vertebrata</taxon>
        <taxon>Chondrichthyes</taxon>
        <taxon>Elasmobranchii</taxon>
        <taxon>Galeomorphii</taxon>
        <taxon>Galeoidea</taxon>
        <taxon>Orectolobiformes</taxon>
        <taxon>Hemiscylliidae</taxon>
        <taxon>Chiloscyllium</taxon>
    </lineage>
</organism>
<evidence type="ECO:0008006" key="3">
    <source>
        <dbReference type="Google" id="ProtNLM"/>
    </source>
</evidence>
<comment type="caution">
    <text evidence="1">The sequence shown here is derived from an EMBL/GenBank/DDBJ whole genome shotgun (WGS) entry which is preliminary data.</text>
</comment>